<dbReference type="EMBL" id="CP003346">
    <property type="protein sequence ID" value="AGA77223.1"/>
    <property type="molecule type" value="Genomic_DNA"/>
</dbReference>
<evidence type="ECO:0000313" key="2">
    <source>
        <dbReference type="Proteomes" id="UP000010796"/>
    </source>
</evidence>
<dbReference type="Proteomes" id="UP000010796">
    <property type="component" value="Chromosome"/>
</dbReference>
<evidence type="ECO:0000313" key="1">
    <source>
        <dbReference type="EMBL" id="AGA77223.1"/>
    </source>
</evidence>
<dbReference type="STRING" id="926556.Echvi_0950"/>
<evidence type="ECO:0008006" key="3">
    <source>
        <dbReference type="Google" id="ProtNLM"/>
    </source>
</evidence>
<proteinExistence type="predicted"/>
<dbReference type="InterPro" id="IPR029063">
    <property type="entry name" value="SAM-dependent_MTases_sf"/>
</dbReference>
<organism evidence="1 2">
    <name type="scientific">Echinicola vietnamensis (strain DSM 17526 / LMG 23754 / KMM 6221)</name>
    <dbReference type="NCBI Taxonomy" id="926556"/>
    <lineage>
        <taxon>Bacteria</taxon>
        <taxon>Pseudomonadati</taxon>
        <taxon>Bacteroidota</taxon>
        <taxon>Cytophagia</taxon>
        <taxon>Cytophagales</taxon>
        <taxon>Cyclobacteriaceae</taxon>
        <taxon>Echinicola</taxon>
    </lineage>
</organism>
<name>L0FW11_ECHVK</name>
<dbReference type="AlphaFoldDB" id="L0FW11"/>
<sequence length="286" mass="32576">MTDYLFMRQPRKTLKMSLIEKEAFIAALKSEITATGNEGDMSYFEVHHKRFGRVYDFLRKKAEHKQLKVLDIGSHYLHTSVLAKELGCAVDSMDVSAFWSLPFVKERAAKHGLNPIIEDDLSTLTVPAGKEEHYDIVLFTEIMEHITFNPINFWKAIHGMVKDGGLIYISTPNSLSLPGYVRTLKNLLGFRGVGIGVEMIHHSVTYGHHWKEYSAGEIKEYFEMLSDDFEVKVKKYSYRTYDLSGPHKGYRLLANLGNRLGFFAEDLEAVVTVNKGSGWKLASPNY</sequence>
<dbReference type="eggNOG" id="COG2227">
    <property type="taxonomic scope" value="Bacteria"/>
</dbReference>
<reference evidence="2" key="1">
    <citation type="submission" date="2012-02" db="EMBL/GenBank/DDBJ databases">
        <title>The complete genome of Echinicola vietnamensis DSM 17526.</title>
        <authorList>
            <person name="Lucas S."/>
            <person name="Copeland A."/>
            <person name="Lapidus A."/>
            <person name="Glavina del Rio T."/>
            <person name="Dalin E."/>
            <person name="Tice H."/>
            <person name="Bruce D."/>
            <person name="Goodwin L."/>
            <person name="Pitluck S."/>
            <person name="Peters L."/>
            <person name="Ovchinnikova G."/>
            <person name="Teshima H."/>
            <person name="Kyrpides N."/>
            <person name="Mavromatis K."/>
            <person name="Ivanova N."/>
            <person name="Brettin T."/>
            <person name="Detter J.C."/>
            <person name="Han C."/>
            <person name="Larimer F."/>
            <person name="Land M."/>
            <person name="Hauser L."/>
            <person name="Markowitz V."/>
            <person name="Cheng J.-F."/>
            <person name="Hugenholtz P."/>
            <person name="Woyke T."/>
            <person name="Wu D."/>
            <person name="Brambilla E."/>
            <person name="Klenk H.-P."/>
            <person name="Eisen J.A."/>
        </authorList>
    </citation>
    <scope>NUCLEOTIDE SEQUENCE [LARGE SCALE GENOMIC DNA]</scope>
    <source>
        <strain evidence="2">DSM 17526 / LMG 23754 / KMM 6221</strain>
    </source>
</reference>
<dbReference type="Pfam" id="PF13489">
    <property type="entry name" value="Methyltransf_23"/>
    <property type="match status" value="1"/>
</dbReference>
<dbReference type="KEGG" id="evi:Echvi_0950"/>
<gene>
    <name evidence="1" type="ordered locus">Echvi_0950</name>
</gene>
<dbReference type="Gene3D" id="3.40.50.150">
    <property type="entry name" value="Vaccinia Virus protein VP39"/>
    <property type="match status" value="1"/>
</dbReference>
<accession>L0FW11</accession>
<protein>
    <recommendedName>
        <fullName evidence="3">Methyltransferase family protein</fullName>
    </recommendedName>
</protein>
<dbReference type="SUPFAM" id="SSF53335">
    <property type="entry name" value="S-adenosyl-L-methionine-dependent methyltransferases"/>
    <property type="match status" value="1"/>
</dbReference>
<keyword evidence="2" id="KW-1185">Reference proteome</keyword>
<dbReference type="HOGENOM" id="CLU_972303_0_0_10"/>
<dbReference type="CDD" id="cd02440">
    <property type="entry name" value="AdoMet_MTases"/>
    <property type="match status" value="1"/>
</dbReference>